<evidence type="ECO:0000313" key="3">
    <source>
        <dbReference type="Proteomes" id="UP000298649"/>
    </source>
</evidence>
<gene>
    <name evidence="2" type="ORF">CFBP7129_14525</name>
</gene>
<dbReference type="AlphaFoldDB" id="A0A4D7YPD6"/>
<dbReference type="InterPro" id="IPR013100">
    <property type="entry name" value="LEH"/>
</dbReference>
<keyword evidence="2" id="KW-0378">Hydrolase</keyword>
<protein>
    <submittedName>
        <fullName evidence="2">Limonene-1,2-epoxide hydrolase</fullName>
    </submittedName>
</protein>
<accession>A0A4D7YPD6</accession>
<evidence type="ECO:0000313" key="2">
    <source>
        <dbReference type="EMBL" id="QCL95516.1"/>
    </source>
</evidence>
<dbReference type="GO" id="GO:0016787">
    <property type="term" value="F:hydrolase activity"/>
    <property type="evidence" value="ECO:0007669"/>
    <property type="project" value="UniProtKB-KW"/>
</dbReference>
<evidence type="ECO:0000259" key="1">
    <source>
        <dbReference type="Pfam" id="PF07858"/>
    </source>
</evidence>
<dbReference type="Proteomes" id="UP000298649">
    <property type="component" value="Chromosome linear"/>
</dbReference>
<dbReference type="InterPro" id="IPR032710">
    <property type="entry name" value="NTF2-like_dom_sf"/>
</dbReference>
<dbReference type="SUPFAM" id="SSF54427">
    <property type="entry name" value="NTF2-like"/>
    <property type="match status" value="1"/>
</dbReference>
<sequence>MSKPPIDIATIFFGHWSANRIEDALAMLSDDVLYDNVPLPNIVGRDNVRKFHKDFGVGTAFRVDWAVTNFAASGNLVLNERIDVFTHESGATITLPVMGTITVENGEITVWRDYFDLADFERQASLLKR</sequence>
<dbReference type="RefSeq" id="WP_137004459.1">
    <property type="nucleotide sequence ID" value="NZ_CP039923.1"/>
</dbReference>
<dbReference type="EMBL" id="CP039923">
    <property type="protein sequence ID" value="QCL95516.1"/>
    <property type="molecule type" value="Genomic_DNA"/>
</dbReference>
<dbReference type="Gene3D" id="3.10.450.50">
    <property type="match status" value="1"/>
</dbReference>
<organism evidence="2 3">
    <name type="scientific">Agrobacterium tumefaciens</name>
    <dbReference type="NCBI Taxonomy" id="358"/>
    <lineage>
        <taxon>Bacteria</taxon>
        <taxon>Pseudomonadati</taxon>
        <taxon>Pseudomonadota</taxon>
        <taxon>Alphaproteobacteria</taxon>
        <taxon>Hyphomicrobiales</taxon>
        <taxon>Rhizobiaceae</taxon>
        <taxon>Rhizobium/Agrobacterium group</taxon>
        <taxon>Agrobacterium</taxon>
        <taxon>Agrobacterium tumefaciens complex</taxon>
    </lineage>
</organism>
<reference evidence="2 3" key="1">
    <citation type="submission" date="2019-04" db="EMBL/GenBank/DDBJ databases">
        <title>Complete genome sequence of Agrobacterium tumefaciens CFBP7129.</title>
        <authorList>
            <person name="Haryono M."/>
            <person name="Lin Y.-C."/>
            <person name="Lai E.-M."/>
            <person name="Kuo C.-H."/>
        </authorList>
    </citation>
    <scope>NUCLEOTIDE SEQUENCE [LARGE SCALE GENOMIC DNA]</scope>
    <source>
        <strain evidence="2 3">CFBP7129</strain>
    </source>
</reference>
<name>A0A4D7YPD6_AGRTU</name>
<proteinExistence type="predicted"/>
<dbReference type="Pfam" id="PF07858">
    <property type="entry name" value="LEH"/>
    <property type="match status" value="1"/>
</dbReference>
<feature type="domain" description="Limonene-1,2-epoxide hydrolase" evidence="1">
    <location>
        <begin position="21"/>
        <end position="120"/>
    </location>
</feature>